<dbReference type="PANTHER" id="PTHR11306:SF0">
    <property type="entry name" value="PHOSPHATIDYLGLYCEROL_PHOSPHATIDYLINOSITOL TRANSFER PROTEIN"/>
    <property type="match status" value="1"/>
</dbReference>
<reference evidence="10" key="1">
    <citation type="submission" date="2023-03" db="EMBL/GenBank/DDBJ databases">
        <title>Massive genome expansion in bonnet fungi (Mycena s.s.) driven by repeated elements and novel gene families across ecological guilds.</title>
        <authorList>
            <consortium name="Lawrence Berkeley National Laboratory"/>
            <person name="Harder C.B."/>
            <person name="Miyauchi S."/>
            <person name="Viragh M."/>
            <person name="Kuo A."/>
            <person name="Thoen E."/>
            <person name="Andreopoulos B."/>
            <person name="Lu D."/>
            <person name="Skrede I."/>
            <person name="Drula E."/>
            <person name="Henrissat B."/>
            <person name="Morin E."/>
            <person name="Kohler A."/>
            <person name="Barry K."/>
            <person name="LaButti K."/>
            <person name="Morin E."/>
            <person name="Salamov A."/>
            <person name="Lipzen A."/>
            <person name="Mereny Z."/>
            <person name="Hegedus B."/>
            <person name="Baldrian P."/>
            <person name="Stursova M."/>
            <person name="Weitz H."/>
            <person name="Taylor A."/>
            <person name="Grigoriev I.V."/>
            <person name="Nagy L.G."/>
            <person name="Martin F."/>
            <person name="Kauserud H."/>
        </authorList>
    </citation>
    <scope>NUCLEOTIDE SEQUENCE</scope>
    <source>
        <strain evidence="10">CBHHK067</strain>
    </source>
</reference>
<name>A0AAD7G4M8_MYCRO</name>
<evidence type="ECO:0000256" key="2">
    <source>
        <dbReference type="ARBA" id="ARBA00006370"/>
    </source>
</evidence>
<dbReference type="InterPro" id="IPR003172">
    <property type="entry name" value="ML_dom"/>
</dbReference>
<keyword evidence="7" id="KW-0445">Lipid transport</keyword>
<dbReference type="InterPro" id="IPR036846">
    <property type="entry name" value="GM2-AP_sf"/>
</dbReference>
<evidence type="ECO:0000256" key="5">
    <source>
        <dbReference type="ARBA" id="ARBA00022448"/>
    </source>
</evidence>
<comment type="subunit">
    <text evidence="3">Monomer.</text>
</comment>
<evidence type="ECO:0000256" key="8">
    <source>
        <dbReference type="SAM" id="SignalP"/>
    </source>
</evidence>
<feature type="domain" description="MD-2-related lipid-recognition" evidence="9">
    <location>
        <begin position="34"/>
        <end position="156"/>
    </location>
</feature>
<dbReference type="InterPro" id="IPR039670">
    <property type="entry name" value="NPC2-like"/>
</dbReference>
<dbReference type="GO" id="GO:0032934">
    <property type="term" value="F:sterol binding"/>
    <property type="evidence" value="ECO:0007669"/>
    <property type="project" value="InterPro"/>
</dbReference>
<dbReference type="EMBL" id="JARKIE010000305">
    <property type="protein sequence ID" value="KAJ7655915.1"/>
    <property type="molecule type" value="Genomic_DNA"/>
</dbReference>
<dbReference type="AlphaFoldDB" id="A0AAD7G4M8"/>
<evidence type="ECO:0000313" key="11">
    <source>
        <dbReference type="Proteomes" id="UP001221757"/>
    </source>
</evidence>
<evidence type="ECO:0000259" key="9">
    <source>
        <dbReference type="SMART" id="SM00737"/>
    </source>
</evidence>
<evidence type="ECO:0000313" key="10">
    <source>
        <dbReference type="EMBL" id="KAJ7655915.1"/>
    </source>
</evidence>
<dbReference type="InterPro" id="IPR033917">
    <property type="entry name" value="ML_PG-PI_TP"/>
</dbReference>
<comment type="similarity">
    <text evidence="2">Belongs to the NPC2 family.</text>
</comment>
<dbReference type="SUPFAM" id="SSF81296">
    <property type="entry name" value="E set domains"/>
    <property type="match status" value="1"/>
</dbReference>
<comment type="caution">
    <text evidence="10">The sequence shown here is derived from an EMBL/GenBank/DDBJ whole genome shotgun (WGS) entry which is preliminary data.</text>
</comment>
<evidence type="ECO:0000256" key="3">
    <source>
        <dbReference type="ARBA" id="ARBA00011245"/>
    </source>
</evidence>
<dbReference type="CDD" id="cd00917">
    <property type="entry name" value="PG-PI_TP"/>
    <property type="match status" value="1"/>
</dbReference>
<accession>A0AAD7G4M8</accession>
<dbReference type="FunFam" id="2.70.220.10:FF:000004">
    <property type="entry name" value="Related to phosphatidylglycerol/phosphatidylinositol transfer protein"/>
    <property type="match status" value="1"/>
</dbReference>
<dbReference type="Proteomes" id="UP001221757">
    <property type="component" value="Unassembled WGS sequence"/>
</dbReference>
<gene>
    <name evidence="10" type="ORF">B0H17DRAFT_1098717</name>
</gene>
<evidence type="ECO:0000256" key="4">
    <source>
        <dbReference type="ARBA" id="ARBA00016056"/>
    </source>
</evidence>
<feature type="signal peptide" evidence="8">
    <location>
        <begin position="1"/>
        <end position="19"/>
    </location>
</feature>
<evidence type="ECO:0000256" key="7">
    <source>
        <dbReference type="ARBA" id="ARBA00023055"/>
    </source>
</evidence>
<dbReference type="InterPro" id="IPR014756">
    <property type="entry name" value="Ig_E-set"/>
</dbReference>
<dbReference type="FunFam" id="2.70.220.10:FF:000002">
    <property type="entry name" value="Phosphatidylglycerol/phosphatidylinositol transfer protein"/>
    <property type="match status" value="1"/>
</dbReference>
<organism evidence="10 11">
    <name type="scientific">Mycena rosella</name>
    <name type="common">Pink bonnet</name>
    <name type="synonym">Agaricus rosellus</name>
    <dbReference type="NCBI Taxonomy" id="1033263"/>
    <lineage>
        <taxon>Eukaryota</taxon>
        <taxon>Fungi</taxon>
        <taxon>Dikarya</taxon>
        <taxon>Basidiomycota</taxon>
        <taxon>Agaricomycotina</taxon>
        <taxon>Agaricomycetes</taxon>
        <taxon>Agaricomycetidae</taxon>
        <taxon>Agaricales</taxon>
        <taxon>Marasmiineae</taxon>
        <taxon>Mycenaceae</taxon>
        <taxon>Mycena</taxon>
    </lineage>
</organism>
<proteinExistence type="inferred from homology"/>
<dbReference type="Gene3D" id="2.70.220.10">
    <property type="entry name" value="Ganglioside GM2 activator"/>
    <property type="match status" value="2"/>
</dbReference>
<keyword evidence="6 8" id="KW-0732">Signal</keyword>
<dbReference type="SMART" id="SM00737">
    <property type="entry name" value="ML"/>
    <property type="match status" value="1"/>
</dbReference>
<evidence type="ECO:0000256" key="1">
    <source>
        <dbReference type="ARBA" id="ARBA00002053"/>
    </source>
</evidence>
<comment type="function">
    <text evidence="1">Catalyzes the intermembrane transfer of phosphatidylglycerol and phosphatidylinositol.</text>
</comment>
<dbReference type="PANTHER" id="PTHR11306">
    <property type="entry name" value="NIEMANN PICK TYPE C2 PROTEIN NPC2-RELATED"/>
    <property type="match status" value="1"/>
</dbReference>
<keyword evidence="5" id="KW-0813">Transport</keyword>
<dbReference type="Pfam" id="PF02221">
    <property type="entry name" value="E1_DerP2_DerF2"/>
    <property type="match status" value="1"/>
</dbReference>
<feature type="chain" id="PRO_5042070516" description="Phosphatidylglycerol/phosphatidylinositol transfer protein" evidence="8">
    <location>
        <begin position="20"/>
        <end position="169"/>
    </location>
</feature>
<keyword evidence="11" id="KW-1185">Reference proteome</keyword>
<evidence type="ECO:0000256" key="6">
    <source>
        <dbReference type="ARBA" id="ARBA00022729"/>
    </source>
</evidence>
<dbReference type="GO" id="GO:0032366">
    <property type="term" value="P:intracellular sterol transport"/>
    <property type="evidence" value="ECO:0007669"/>
    <property type="project" value="InterPro"/>
</dbReference>
<sequence>MHIPTLPLAALFLASLAAATRQQHLSTTNAGWQYVDCGLETDAFHLKSLTVSPDPPVPGKNLTVTVTGDVLQPIQDGAYADITVKLGLIKLIQKTFDVCEEARNANVSVRCPVAKGTYEVKHTVKLPNEIPRAKFTVAVRGYTADDGDMVCLDLFIDFMKGPFLKAVGF</sequence>
<protein>
    <recommendedName>
        <fullName evidence="4">Phosphatidylglycerol/phosphatidylinositol transfer protein</fullName>
    </recommendedName>
</protein>